<dbReference type="Pfam" id="PF02214">
    <property type="entry name" value="BTB_2"/>
    <property type="match status" value="1"/>
</dbReference>
<dbReference type="OrthoDB" id="2414723at2759"/>
<dbReference type="PROSITE" id="PS50097">
    <property type="entry name" value="BTB"/>
    <property type="match status" value="1"/>
</dbReference>
<keyword evidence="4" id="KW-1185">Reference proteome</keyword>
<protein>
    <recommendedName>
        <fullName evidence="2">BTB domain-containing protein</fullName>
    </recommendedName>
</protein>
<dbReference type="GO" id="GO:0051260">
    <property type="term" value="P:protein homooligomerization"/>
    <property type="evidence" value="ECO:0007669"/>
    <property type="project" value="InterPro"/>
</dbReference>
<comment type="caution">
    <text evidence="3">The sequence shown here is derived from an EMBL/GenBank/DDBJ whole genome shotgun (WGS) entry which is preliminary data.</text>
</comment>
<proteinExistence type="predicted"/>
<dbReference type="AlphaFoldDB" id="A0A9N9LCL6"/>
<dbReference type="InterPro" id="IPR000210">
    <property type="entry name" value="BTB/POZ_dom"/>
</dbReference>
<dbReference type="Gene3D" id="3.30.710.10">
    <property type="entry name" value="Potassium Channel Kv1.1, Chain A"/>
    <property type="match status" value="1"/>
</dbReference>
<evidence type="ECO:0000313" key="3">
    <source>
        <dbReference type="EMBL" id="CAG8962023.1"/>
    </source>
</evidence>
<evidence type="ECO:0000256" key="1">
    <source>
        <dbReference type="SAM" id="MobiDB-lite"/>
    </source>
</evidence>
<gene>
    <name evidence="3" type="ORF">HYFRA_00014132</name>
</gene>
<evidence type="ECO:0000259" key="2">
    <source>
        <dbReference type="PROSITE" id="PS50097"/>
    </source>
</evidence>
<dbReference type="SUPFAM" id="SSF54695">
    <property type="entry name" value="POZ domain"/>
    <property type="match status" value="1"/>
</dbReference>
<feature type="region of interest" description="Disordered" evidence="1">
    <location>
        <begin position="1"/>
        <end position="32"/>
    </location>
</feature>
<reference evidence="3" key="1">
    <citation type="submission" date="2021-07" db="EMBL/GenBank/DDBJ databases">
        <authorList>
            <person name="Durling M."/>
        </authorList>
    </citation>
    <scope>NUCLEOTIDE SEQUENCE</scope>
</reference>
<dbReference type="InterPro" id="IPR011333">
    <property type="entry name" value="SKP1/BTB/POZ_sf"/>
</dbReference>
<feature type="domain" description="BTB" evidence="2">
    <location>
        <begin position="56"/>
        <end position="124"/>
    </location>
</feature>
<dbReference type="Proteomes" id="UP000696280">
    <property type="component" value="Unassembled WGS sequence"/>
</dbReference>
<feature type="compositionally biased region" description="Polar residues" evidence="1">
    <location>
        <begin position="1"/>
        <end position="10"/>
    </location>
</feature>
<dbReference type="InterPro" id="IPR003131">
    <property type="entry name" value="T1-type_BTB"/>
</dbReference>
<accession>A0A9N9LCL6</accession>
<sequence>MAESTELSTSHHSKEIALPHTPIHTENPNTPEPTSLFESDSLTVLNGALKEVDLDGRITIQVGNKRFTTLQQTLTDESEYFRSILSRWKENVIQKDGSCFYDGDPVLFAHILQYLRRGVLPVFHDNARGHDHTLYNQVRVLTVT</sequence>
<organism evidence="3 4">
    <name type="scientific">Hymenoscyphus fraxineus</name>
    <dbReference type="NCBI Taxonomy" id="746836"/>
    <lineage>
        <taxon>Eukaryota</taxon>
        <taxon>Fungi</taxon>
        <taxon>Dikarya</taxon>
        <taxon>Ascomycota</taxon>
        <taxon>Pezizomycotina</taxon>
        <taxon>Leotiomycetes</taxon>
        <taxon>Helotiales</taxon>
        <taxon>Helotiaceae</taxon>
        <taxon>Hymenoscyphus</taxon>
    </lineage>
</organism>
<dbReference type="EMBL" id="CAJVRL010000126">
    <property type="protein sequence ID" value="CAG8962023.1"/>
    <property type="molecule type" value="Genomic_DNA"/>
</dbReference>
<name>A0A9N9LCL6_9HELO</name>
<evidence type="ECO:0000313" key="4">
    <source>
        <dbReference type="Proteomes" id="UP000696280"/>
    </source>
</evidence>